<dbReference type="InterPro" id="IPR051553">
    <property type="entry name" value="Ran_GTPase-activating"/>
</dbReference>
<evidence type="ECO:0000256" key="3">
    <source>
        <dbReference type="SAM" id="MobiDB-lite"/>
    </source>
</evidence>
<keyword evidence="2" id="KW-0677">Repeat</keyword>
<proteinExistence type="predicted"/>
<feature type="compositionally biased region" description="Polar residues" evidence="3">
    <location>
        <begin position="630"/>
        <end position="647"/>
    </location>
</feature>
<reference key="2">
    <citation type="submission" date="2011-02" db="EMBL/GenBank/DDBJ databases">
        <title>Genome sequence of Microbacterium testaceum StLB037.</title>
        <authorList>
            <person name="Morohoshi T."/>
            <person name="Wang W.Z."/>
            <person name="Someya N."/>
            <person name="Ikeda T."/>
        </authorList>
    </citation>
    <scope>NUCLEOTIDE SEQUENCE</scope>
    <source>
        <strain>StLB037</strain>
    </source>
</reference>
<dbReference type="PANTHER" id="PTHR45982:SF1">
    <property type="entry name" value="REGULATOR OF CHROMOSOME CONDENSATION"/>
    <property type="match status" value="1"/>
</dbReference>
<evidence type="ECO:0000256" key="2">
    <source>
        <dbReference type="ARBA" id="ARBA00022737"/>
    </source>
</evidence>
<dbReference type="InterPro" id="IPR000408">
    <property type="entry name" value="Reg_chr_condens"/>
</dbReference>
<dbReference type="InterPro" id="IPR008964">
    <property type="entry name" value="Invasin/intimin_cell_adhesion"/>
</dbReference>
<dbReference type="HOGENOM" id="CLU_250950_0_0_11"/>
<dbReference type="RefSeq" id="WP_013586410.1">
    <property type="nucleotide sequence ID" value="NC_015125.1"/>
</dbReference>
<dbReference type="PRINTS" id="PR00633">
    <property type="entry name" value="RCCNDNSATION"/>
</dbReference>
<dbReference type="GO" id="GO:0005737">
    <property type="term" value="C:cytoplasm"/>
    <property type="evidence" value="ECO:0007669"/>
    <property type="project" value="TreeGrafter"/>
</dbReference>
<dbReference type="Pfam" id="PF00415">
    <property type="entry name" value="RCC1"/>
    <property type="match status" value="1"/>
</dbReference>
<dbReference type="OrthoDB" id="904022at2"/>
<gene>
    <name evidence="5" type="ordered locus">MTES_3324</name>
</gene>
<dbReference type="PANTHER" id="PTHR45982">
    <property type="entry name" value="REGULATOR OF CHROMOSOME CONDENSATION"/>
    <property type="match status" value="1"/>
</dbReference>
<dbReference type="KEGG" id="mts:MTES_3324"/>
<feature type="compositionally biased region" description="Polar residues" evidence="3">
    <location>
        <begin position="1102"/>
        <end position="1118"/>
    </location>
</feature>
<accession>E8NDM2</accession>
<feature type="domain" description="RCC1-like" evidence="4">
    <location>
        <begin position="227"/>
        <end position="496"/>
    </location>
</feature>
<dbReference type="PROSITE" id="PS50012">
    <property type="entry name" value="RCC1_3"/>
    <property type="match status" value="16"/>
</dbReference>
<dbReference type="InterPro" id="IPR009091">
    <property type="entry name" value="RCC1/BLIP-II"/>
</dbReference>
<dbReference type="Gene3D" id="2.130.10.30">
    <property type="entry name" value="Regulator of chromosome condensation 1/beta-lactamase-inhibitor protein II"/>
    <property type="match status" value="7"/>
</dbReference>
<keyword evidence="1" id="KW-0344">Guanine-nucleotide releasing factor</keyword>
<dbReference type="SUPFAM" id="SSF50985">
    <property type="entry name" value="RCC1/BLIP-II"/>
    <property type="match status" value="5"/>
</dbReference>
<organism evidence="5 6">
    <name type="scientific">Microbacterium testaceum (strain StLB037)</name>
    <dbReference type="NCBI Taxonomy" id="979556"/>
    <lineage>
        <taxon>Bacteria</taxon>
        <taxon>Bacillati</taxon>
        <taxon>Actinomycetota</taxon>
        <taxon>Actinomycetes</taxon>
        <taxon>Micrococcales</taxon>
        <taxon>Microbacteriaceae</taxon>
        <taxon>Microbacterium</taxon>
    </lineage>
</organism>
<name>E8NDM2_MICTS</name>
<dbReference type="Pfam" id="PF13540">
    <property type="entry name" value="RCC1_2"/>
    <property type="match status" value="2"/>
</dbReference>
<dbReference type="STRING" id="979556.MTES_3324"/>
<dbReference type="Proteomes" id="UP000008975">
    <property type="component" value="Chromosome"/>
</dbReference>
<dbReference type="eggNOG" id="COG5184">
    <property type="taxonomic scope" value="Bacteria"/>
</dbReference>
<evidence type="ECO:0000259" key="4">
    <source>
        <dbReference type="Pfam" id="PF25390"/>
    </source>
</evidence>
<dbReference type="EMBL" id="AP012052">
    <property type="protein sequence ID" value="BAJ76288.1"/>
    <property type="molecule type" value="Genomic_DNA"/>
</dbReference>
<evidence type="ECO:0000313" key="5">
    <source>
        <dbReference type="EMBL" id="BAJ76288.1"/>
    </source>
</evidence>
<dbReference type="GO" id="GO:0005085">
    <property type="term" value="F:guanyl-nucleotide exchange factor activity"/>
    <property type="evidence" value="ECO:0007669"/>
    <property type="project" value="TreeGrafter"/>
</dbReference>
<feature type="region of interest" description="Disordered" evidence="3">
    <location>
        <begin position="1093"/>
        <end position="1118"/>
    </location>
</feature>
<dbReference type="SUPFAM" id="SSF49373">
    <property type="entry name" value="Invasin/intimin cell-adhesion fragments"/>
    <property type="match status" value="2"/>
</dbReference>
<reference evidence="5 6" key="1">
    <citation type="journal article" date="2011" name="J. Bacteriol.">
        <title>Genome sequence of Microbacterium testaceum StLB037, an N-acylhomoserine lactone-degrading bacterium isolated from potato leaves.</title>
        <authorList>
            <person name="Morohoshi T."/>
            <person name="Wang W.-Z."/>
            <person name="Someya N."/>
            <person name="Ikeda T."/>
        </authorList>
    </citation>
    <scope>NUCLEOTIDE SEQUENCE [LARGE SCALE GENOMIC DNA]</scope>
    <source>
        <strain evidence="5 6">StLB037</strain>
    </source>
</reference>
<evidence type="ECO:0000256" key="1">
    <source>
        <dbReference type="ARBA" id="ARBA00022658"/>
    </source>
</evidence>
<dbReference type="InterPro" id="IPR058923">
    <property type="entry name" value="RCC1-like_dom"/>
</dbReference>
<sequence length="1458" mass="145423">MTSVESSVSVPAPLVSRRRVVGVGAWAVPAIALTWGTPAYASASNAAVVTVSVPQGQIPATGATPLTVLTRSADGTPRAGAPVSLTAPANAQLGSSDGITGSDGTFTTTLDLRRPSAKPGSTVTVTAISGSDAASASLTVLGANALGWGVNAGGQLGLDSGGQPVVSAAHITPAFPAPIVSMMTNGAETSLALLADGSVWTVGSDRFGVRGPGVSTGREWRRFAGLSDVAQLVAGGGTAYARRNDGSLWSWGSAVNGARGDGSSASSSGTSADSDTPAKILDGVVDVAAGDSTAYALLSSGKVMGWGNNFQGGVGDGTTTNRARPVEVTGLENITQIAAQYNGGYALASDGAVWAWGRNEFGQCGNGTTIAAQLTPVQVTLPLAATQVVGSGDGGFALLTDKTVRAWGRNDFGQLGDGTGGAWDPIEKRQQPTPVAVKNLSDVRQAAATTSGGMALKNDGTVWAWGGNNNGQVGDGSTVNRIEPVAVSGLEGYAVSRLCPPNGGGQARNPFAITADETVSVEVDGQIAAGSSGDVAVKVAAGATAIASVPVTLTATGNSALGTRSAQTGSDGFVRTTLTPDARTWPGTIVRVDATTDADAAFDTTTVLGANVLGWGPNGAGQAGVPSGGSPLSTPTQSARSFPSPVVSMTSSGAGSGFAVLADGSVWTVGDARWGLRGPGQAGSTTWTRFAALSDVTQLVASGGAAFAVKADGSLWSWGSAARGGRGDGSYASSAGTSADSDTPTKILDGVVDVAAGDLTAYALLSTGKVMGWGNNDQGGVGDGTTTDRPQPVEVSGLSGIVQISAQYNGGYALGSDGKVWAWGRNELGQGGNGTATPGQSVPVQVTLPMAATQVVGAGDTAYALLTDKTVLAWGRNDYGQVGDGNGGSWDPIEKRRQLSPVPVANLTNVKQLAATTETAYALDNDGAVWAWGINRNGEIGDGATGTANNRLAPVKVPGLEGYAITRLCPVNGGGQGRNPFAIVAQSTIALVADATVVAGGAASAVTAKVASGSKPLSAAPVSFTASSGIVLSASSGQTDAQGLYAIGVTVPDVRAWPGTVERVNAASGSSSTFATLTVLGANVLGWGPNGAGQAGVPSGGSPLSTPTQSARSFPSPVVSMTSSGAGSGFAVLADGSVWTVGDARWGLRGPGQAGSTTWTRFAGLSDVVQLVAAGGTAFARKRDGSLWSWGSAVNGARGDGSSASSSGTSADSDTPAKILDGVVDVAAGDSTAYALLSSGKVMGWGNNFQGGVGDGTTTNRARPVEVTGLENITQIAAQYNGGYALASDGAVWAWGRNEFGQCGNGTTIAAQLTPVQVTLPMKATQVIAGGDTGYALLADKTVRAWGRNDFGQVGDGTGGAWDPIEKRQQPTPVAVANLSNVTQVSATTESAFALTADGAVWSWGINRNGEIGDGTTGESNNRTAPVRVQGLDGYALVELTPRNGGGQARNPFAIFRR</sequence>
<evidence type="ECO:0000313" key="6">
    <source>
        <dbReference type="Proteomes" id="UP000008975"/>
    </source>
</evidence>
<feature type="region of interest" description="Disordered" evidence="3">
    <location>
        <begin position="619"/>
        <end position="647"/>
    </location>
</feature>
<protein>
    <submittedName>
        <fullName evidence="5">Alpha-tubulin suppressor</fullName>
    </submittedName>
</protein>
<dbReference type="Pfam" id="PF25390">
    <property type="entry name" value="WD40_RLD"/>
    <property type="match status" value="2"/>
</dbReference>
<feature type="domain" description="RCC1-like" evidence="4">
    <location>
        <begin position="612"/>
        <end position="976"/>
    </location>
</feature>